<name>A0A9N9SRY0_DIABA</name>
<dbReference type="InterPro" id="IPR039760">
    <property type="entry name" value="MOFRL_protein"/>
</dbReference>
<dbReference type="Gene3D" id="3.40.50.10180">
    <property type="entry name" value="Glycerate kinase, MOFRL-like N-terminal domain"/>
    <property type="match status" value="1"/>
</dbReference>
<evidence type="ECO:0000313" key="12">
    <source>
        <dbReference type="Proteomes" id="UP001153709"/>
    </source>
</evidence>
<keyword evidence="6" id="KW-0547">Nucleotide-binding</keyword>
<dbReference type="Proteomes" id="UP001153709">
    <property type="component" value="Chromosome 2"/>
</dbReference>
<gene>
    <name evidence="11" type="ORF">DIABBA_LOCUS3069</name>
</gene>
<evidence type="ECO:0000256" key="8">
    <source>
        <dbReference type="ARBA" id="ARBA00022840"/>
    </source>
</evidence>
<dbReference type="FunFam" id="3.40.50.10180:FF:000001">
    <property type="entry name" value="Glycerate kinase"/>
    <property type="match status" value="1"/>
</dbReference>
<dbReference type="InterPro" id="IPR037035">
    <property type="entry name" value="GK-like_C_sf"/>
</dbReference>
<dbReference type="InterPro" id="IPR007835">
    <property type="entry name" value="MOFRL"/>
</dbReference>
<keyword evidence="12" id="KW-1185">Reference proteome</keyword>
<evidence type="ECO:0000256" key="6">
    <source>
        <dbReference type="ARBA" id="ARBA00022741"/>
    </source>
</evidence>
<protein>
    <recommendedName>
        <fullName evidence="4">Glycerate kinase</fullName>
        <ecNumber evidence="3">2.7.1.31</ecNumber>
    </recommendedName>
</protein>
<organism evidence="11 12">
    <name type="scientific">Diabrotica balteata</name>
    <name type="common">Banded cucumber beetle</name>
    <dbReference type="NCBI Taxonomy" id="107213"/>
    <lineage>
        <taxon>Eukaryota</taxon>
        <taxon>Metazoa</taxon>
        <taxon>Ecdysozoa</taxon>
        <taxon>Arthropoda</taxon>
        <taxon>Hexapoda</taxon>
        <taxon>Insecta</taxon>
        <taxon>Pterygota</taxon>
        <taxon>Neoptera</taxon>
        <taxon>Endopterygota</taxon>
        <taxon>Coleoptera</taxon>
        <taxon>Polyphaga</taxon>
        <taxon>Cucujiformia</taxon>
        <taxon>Chrysomeloidea</taxon>
        <taxon>Chrysomelidae</taxon>
        <taxon>Galerucinae</taxon>
        <taxon>Diabroticina</taxon>
        <taxon>Diabroticites</taxon>
        <taxon>Diabrotica</taxon>
    </lineage>
</organism>
<evidence type="ECO:0000256" key="3">
    <source>
        <dbReference type="ARBA" id="ARBA00012101"/>
    </source>
</evidence>
<evidence type="ECO:0000256" key="4">
    <source>
        <dbReference type="ARBA" id="ARBA00020720"/>
    </source>
</evidence>
<dbReference type="InterPro" id="IPR038614">
    <property type="entry name" value="GK_N_sf"/>
</dbReference>
<feature type="domain" description="MOFRL" evidence="9">
    <location>
        <begin position="391"/>
        <end position="501"/>
    </location>
</feature>
<dbReference type="InterPro" id="IPR025286">
    <property type="entry name" value="MOFRL_assoc_dom"/>
</dbReference>
<proteinExistence type="inferred from homology"/>
<reference evidence="11" key="1">
    <citation type="submission" date="2022-01" db="EMBL/GenBank/DDBJ databases">
        <authorList>
            <person name="King R."/>
        </authorList>
    </citation>
    <scope>NUCLEOTIDE SEQUENCE</scope>
</reference>
<dbReference type="GO" id="GO:0005524">
    <property type="term" value="F:ATP binding"/>
    <property type="evidence" value="ECO:0007669"/>
    <property type="project" value="UniProtKB-KW"/>
</dbReference>
<dbReference type="SUPFAM" id="SSF82544">
    <property type="entry name" value="GckA/TtuD-like"/>
    <property type="match status" value="1"/>
</dbReference>
<dbReference type="OrthoDB" id="44918at2759"/>
<dbReference type="EC" id="2.7.1.31" evidence="3"/>
<comment type="similarity">
    <text evidence="2">Belongs to the glycerate kinase type-2 family.</text>
</comment>
<dbReference type="Pfam" id="PF05161">
    <property type="entry name" value="MOFRL"/>
    <property type="match status" value="1"/>
</dbReference>
<dbReference type="EMBL" id="OU898277">
    <property type="protein sequence ID" value="CAG9829227.1"/>
    <property type="molecule type" value="Genomic_DNA"/>
</dbReference>
<dbReference type="GO" id="GO:0008887">
    <property type="term" value="F:glycerate kinase activity"/>
    <property type="evidence" value="ECO:0007669"/>
    <property type="project" value="UniProtKB-EC"/>
</dbReference>
<dbReference type="GO" id="GO:0005737">
    <property type="term" value="C:cytoplasm"/>
    <property type="evidence" value="ECO:0007669"/>
    <property type="project" value="TreeGrafter"/>
</dbReference>
<comment type="catalytic activity">
    <reaction evidence="1">
        <text>(R)-glycerate + ATP = (2R)-3-phosphoglycerate + ADP + H(+)</text>
        <dbReference type="Rhea" id="RHEA:23516"/>
        <dbReference type="ChEBI" id="CHEBI:15378"/>
        <dbReference type="ChEBI" id="CHEBI:16659"/>
        <dbReference type="ChEBI" id="CHEBI:30616"/>
        <dbReference type="ChEBI" id="CHEBI:58272"/>
        <dbReference type="ChEBI" id="CHEBI:456216"/>
        <dbReference type="EC" id="2.7.1.31"/>
    </reaction>
</comment>
<evidence type="ECO:0000313" key="11">
    <source>
        <dbReference type="EMBL" id="CAG9829227.1"/>
    </source>
</evidence>
<dbReference type="Gene3D" id="3.40.1480.10">
    <property type="entry name" value="MOFRL domain"/>
    <property type="match status" value="1"/>
</dbReference>
<dbReference type="Pfam" id="PF13660">
    <property type="entry name" value="DUF4147"/>
    <property type="match status" value="1"/>
</dbReference>
<evidence type="ECO:0000256" key="2">
    <source>
        <dbReference type="ARBA" id="ARBA00005393"/>
    </source>
</evidence>
<feature type="domain" description="MOFRL-associated" evidence="10">
    <location>
        <begin position="34"/>
        <end position="277"/>
    </location>
</feature>
<keyword evidence="7" id="KW-0418">Kinase</keyword>
<keyword evidence="8" id="KW-0067">ATP-binding</keyword>
<sequence length="511" mass="56030">MLHRTLSSTCSSSNTLYSNIVKVFKRVMSNDTVLRDIFIKSVQSVQPQYLIQNEVKVNVHQRTLTVRGESYDLAKRCYVVGFGKAVYGMASELELILGSNLQRGIVNVPVGIFEKFERSRESKIEYVEGAKDNLPDEMALKGAEMIKELAEKLNEDDLLIVLVSGGGSALLPLPVPPITLKQKQNLVKDLAKRGADINELNCVRKKISIVKGGGLAELAYPCRVICFVLSDIIGDPLDFIASGPTMPNTDPSEMAATILKKYRLDGEIPTSIKSVIETTEKRDEKRCPVTNGEYEHVRTYVIGNNKIAAEAAKREAINKGFQSAIISTQIEGDVGQISKIYAEFARNIASVISDLGNKDNLEVFLQTFSKGLRAEQGFIQEVLDMDYTKGVCFVFAGEPTVVVKGTGKGGRNQQLALAFSMEVNKLDIKGADISFLSCGTDGIDGPTDAAGAIAISDFMKHTQNINPELYLENNDAYGFYETYNGGHNLVKIGHTGTNVMDIHLMIIKPNI</sequence>
<dbReference type="AlphaFoldDB" id="A0A9N9SRY0"/>
<evidence type="ECO:0000256" key="5">
    <source>
        <dbReference type="ARBA" id="ARBA00022679"/>
    </source>
</evidence>
<evidence type="ECO:0000259" key="10">
    <source>
        <dbReference type="Pfam" id="PF13660"/>
    </source>
</evidence>
<evidence type="ECO:0000259" key="9">
    <source>
        <dbReference type="Pfam" id="PF05161"/>
    </source>
</evidence>
<keyword evidence="5" id="KW-0808">Transferase</keyword>
<evidence type="ECO:0000256" key="1">
    <source>
        <dbReference type="ARBA" id="ARBA00000694"/>
    </source>
</evidence>
<dbReference type="PANTHER" id="PTHR12227">
    <property type="entry name" value="GLYCERATE KINASE"/>
    <property type="match status" value="1"/>
</dbReference>
<dbReference type="PANTHER" id="PTHR12227:SF0">
    <property type="entry name" value="GLYCERATE KINASE"/>
    <property type="match status" value="1"/>
</dbReference>
<evidence type="ECO:0000256" key="7">
    <source>
        <dbReference type="ARBA" id="ARBA00022777"/>
    </source>
</evidence>
<accession>A0A9N9SRY0</accession>